<sequence length="111" mass="12003">MKICFSSSQIFIVPDDALPSHRLAIPIIVKGKTHSMMSSSEIPGVLNKLAISRTLPICLIASSISFPEKCHYGQEPDNVPISGCSILPFLKLAFMIGERSKHLGSATPSHD</sequence>
<evidence type="ECO:0000313" key="1">
    <source>
        <dbReference type="EMBL" id="GJT22492.1"/>
    </source>
</evidence>
<accession>A0ABQ5C7P1</accession>
<keyword evidence="2" id="KW-1185">Reference proteome</keyword>
<organism evidence="1 2">
    <name type="scientific">Tanacetum coccineum</name>
    <dbReference type="NCBI Taxonomy" id="301880"/>
    <lineage>
        <taxon>Eukaryota</taxon>
        <taxon>Viridiplantae</taxon>
        <taxon>Streptophyta</taxon>
        <taxon>Embryophyta</taxon>
        <taxon>Tracheophyta</taxon>
        <taxon>Spermatophyta</taxon>
        <taxon>Magnoliopsida</taxon>
        <taxon>eudicotyledons</taxon>
        <taxon>Gunneridae</taxon>
        <taxon>Pentapetalae</taxon>
        <taxon>asterids</taxon>
        <taxon>campanulids</taxon>
        <taxon>Asterales</taxon>
        <taxon>Asteraceae</taxon>
        <taxon>Asteroideae</taxon>
        <taxon>Anthemideae</taxon>
        <taxon>Anthemidinae</taxon>
        <taxon>Tanacetum</taxon>
    </lineage>
</organism>
<name>A0ABQ5C7P1_9ASTR</name>
<protein>
    <submittedName>
        <fullName evidence="1">Uncharacterized protein</fullName>
    </submittedName>
</protein>
<dbReference type="EMBL" id="BQNB010013972">
    <property type="protein sequence ID" value="GJT22492.1"/>
    <property type="molecule type" value="Genomic_DNA"/>
</dbReference>
<dbReference type="Proteomes" id="UP001151760">
    <property type="component" value="Unassembled WGS sequence"/>
</dbReference>
<comment type="caution">
    <text evidence="1">The sequence shown here is derived from an EMBL/GenBank/DDBJ whole genome shotgun (WGS) entry which is preliminary data.</text>
</comment>
<evidence type="ECO:0000313" key="2">
    <source>
        <dbReference type="Proteomes" id="UP001151760"/>
    </source>
</evidence>
<gene>
    <name evidence="1" type="ORF">Tco_0892429</name>
</gene>
<reference evidence="1" key="2">
    <citation type="submission" date="2022-01" db="EMBL/GenBank/DDBJ databases">
        <authorList>
            <person name="Yamashiro T."/>
            <person name="Shiraishi A."/>
            <person name="Satake H."/>
            <person name="Nakayama K."/>
        </authorList>
    </citation>
    <scope>NUCLEOTIDE SEQUENCE</scope>
</reference>
<proteinExistence type="predicted"/>
<reference evidence="1" key="1">
    <citation type="journal article" date="2022" name="Int. J. Mol. Sci.">
        <title>Draft Genome of Tanacetum Coccineum: Genomic Comparison of Closely Related Tanacetum-Family Plants.</title>
        <authorList>
            <person name="Yamashiro T."/>
            <person name="Shiraishi A."/>
            <person name="Nakayama K."/>
            <person name="Satake H."/>
        </authorList>
    </citation>
    <scope>NUCLEOTIDE SEQUENCE</scope>
</reference>